<keyword evidence="3" id="KW-1185">Reference proteome</keyword>
<feature type="domain" description="Protein CR006 P-loop" evidence="1">
    <location>
        <begin position="91"/>
        <end position="717"/>
    </location>
</feature>
<dbReference type="Pfam" id="PF13166">
    <property type="entry name" value="AAA_13"/>
    <property type="match status" value="1"/>
</dbReference>
<evidence type="ECO:0000313" key="2">
    <source>
        <dbReference type="EMBL" id="MBB6635687.1"/>
    </source>
</evidence>
<dbReference type="AlphaFoldDB" id="A0A841T1E6"/>
<dbReference type="InterPro" id="IPR026866">
    <property type="entry name" value="CR006_AAA"/>
</dbReference>
<reference evidence="2 3" key="1">
    <citation type="submission" date="2020-08" db="EMBL/GenBank/DDBJ databases">
        <title>Cohnella phylogeny.</title>
        <authorList>
            <person name="Dunlap C."/>
        </authorList>
    </citation>
    <scope>NUCLEOTIDE SEQUENCE [LARGE SCALE GENOMIC DNA]</scope>
    <source>
        <strain evidence="2 3">DSM 25241</strain>
    </source>
</reference>
<name>A0A841T1E6_9BACL</name>
<dbReference type="PANTHER" id="PTHR32182">
    <property type="entry name" value="DNA REPLICATION AND REPAIR PROTEIN RECF"/>
    <property type="match status" value="1"/>
</dbReference>
<organism evidence="2 3">
    <name type="scientific">Cohnella thailandensis</name>
    <dbReference type="NCBI Taxonomy" id="557557"/>
    <lineage>
        <taxon>Bacteria</taxon>
        <taxon>Bacillati</taxon>
        <taxon>Bacillota</taxon>
        <taxon>Bacilli</taxon>
        <taxon>Bacillales</taxon>
        <taxon>Paenibacillaceae</taxon>
        <taxon>Cohnella</taxon>
    </lineage>
</organism>
<dbReference type="GO" id="GO:0000731">
    <property type="term" value="P:DNA synthesis involved in DNA repair"/>
    <property type="evidence" value="ECO:0007669"/>
    <property type="project" value="TreeGrafter"/>
</dbReference>
<evidence type="ECO:0000313" key="3">
    <source>
        <dbReference type="Proteomes" id="UP000535838"/>
    </source>
</evidence>
<dbReference type="RefSeq" id="WP_185120925.1">
    <property type="nucleotide sequence ID" value="NZ_JACJVQ010000014.1"/>
</dbReference>
<evidence type="ECO:0000259" key="1">
    <source>
        <dbReference type="Pfam" id="PF13166"/>
    </source>
</evidence>
<protein>
    <submittedName>
        <fullName evidence="2">AAA family ATPase</fullName>
    </submittedName>
</protein>
<dbReference type="Proteomes" id="UP000535838">
    <property type="component" value="Unassembled WGS sequence"/>
</dbReference>
<dbReference type="GO" id="GO:0006302">
    <property type="term" value="P:double-strand break repair"/>
    <property type="evidence" value="ECO:0007669"/>
    <property type="project" value="TreeGrafter"/>
</dbReference>
<accession>A0A841T1E6</accession>
<dbReference type="Gene3D" id="3.40.50.300">
    <property type="entry name" value="P-loop containing nucleotide triphosphate hydrolases"/>
    <property type="match status" value="2"/>
</dbReference>
<dbReference type="EMBL" id="JACJVQ010000014">
    <property type="protein sequence ID" value="MBB6635687.1"/>
    <property type="molecule type" value="Genomic_DNA"/>
</dbReference>
<sequence>MAAINYIVDWASESNWKKHLINKIFLNDSDDFEDETLLKEIIDLITSKEDVELKLLKQTQEENDLRLVINEIKRPVNINALSSDTAFKLGGKLNVFYGENGSGKSSYVRVFRKLAKNYHTSSKDIRLLPNVYLVGSQGKGTTLKQSIDVSYTCNGAINPINEVDINEEHSHLMQMNVFDSDSVVPLLNSNLTFSVLPQGFKYFNKIVAILDSLRTKMDSKIASVRTDQGNIFRDSSFEIIRSEIKYIIQNEKRFDKLKEFISKTYPFNETMETEITQLDFKIKESEGSNVSDKLKILRSQKAKLESLVSGISKLSNKLSGENIEFVNQLIDEYAGKVREERKQNEDFSKGVSYLEHVNEEWYSIIRNTKEYYQALKKDGPKVGECCVLCSQELTQSEVEIINSSIVHVCSELHSEKAKLIEHLDRNKITDVIDFKKEDEEIFEKEILVEKIRAIISLLHTNIELFNESISSRRSLGLDTMVDFTDVTKEIEAEYLDLGERIQSLSKSTNEMQELLKTYKTKKQNLVKAKLINDSLSMFEKYYSLEDYIQTLASIKSGFATTAITRKAKEAFSSIVEQTYTTTFNNFCDELKVKKVDIKLTPQRGQTHRSKYVINEGYKVTDIMSEGEQKAIAMAEFATDLTIRRNFNTVLFDDPVTSLDYKRSELFARLIYNLSKERQVIVFTHNIMFYYYLYNECATDKDKENKFFIVDEFDKDNKGIVSESFSGRLENLSEVTKKIKQYHQKINSKSCTGDELEECLKASYSNIRTWCELIVEEGFFKDLIKRYEPNIRFTVINKINTEFVGELETVASLFDKACRWMLGHSQPTETQNSKATRQDFNVDYEYIISITDRFKTK</sequence>
<proteinExistence type="predicted"/>
<gene>
    <name evidence="2" type="ORF">H7B67_16325</name>
</gene>
<dbReference type="SUPFAM" id="SSF52540">
    <property type="entry name" value="P-loop containing nucleoside triphosphate hydrolases"/>
    <property type="match status" value="1"/>
</dbReference>
<dbReference type="CDD" id="cd00267">
    <property type="entry name" value="ABC_ATPase"/>
    <property type="match status" value="1"/>
</dbReference>
<dbReference type="PANTHER" id="PTHR32182:SF22">
    <property type="entry name" value="ATP-DEPENDENT ENDONUCLEASE, OLD FAMILY-RELATED"/>
    <property type="match status" value="1"/>
</dbReference>
<comment type="caution">
    <text evidence="2">The sequence shown here is derived from an EMBL/GenBank/DDBJ whole genome shotgun (WGS) entry which is preliminary data.</text>
</comment>
<dbReference type="InterPro" id="IPR027417">
    <property type="entry name" value="P-loop_NTPase"/>
</dbReference>